<comment type="caution">
    <text evidence="2">The sequence shown here is derived from an EMBL/GenBank/DDBJ whole genome shotgun (WGS) entry which is preliminary data.</text>
</comment>
<dbReference type="AlphaFoldDB" id="A0A367RQQ3"/>
<dbReference type="Proteomes" id="UP000252085">
    <property type="component" value="Unassembled WGS sequence"/>
</dbReference>
<organism evidence="2 3">
    <name type="scientific">Nostoc punctiforme NIES-2108</name>
    <dbReference type="NCBI Taxonomy" id="1356359"/>
    <lineage>
        <taxon>Bacteria</taxon>
        <taxon>Bacillati</taxon>
        <taxon>Cyanobacteriota</taxon>
        <taxon>Cyanophyceae</taxon>
        <taxon>Nostocales</taxon>
        <taxon>Nostocaceae</taxon>
        <taxon>Nostoc</taxon>
    </lineage>
</organism>
<dbReference type="InterPro" id="IPR041049">
    <property type="entry name" value="DUF5615"/>
</dbReference>
<sequence length="106" mass="11672">MKLLLDECIDRKLAREFIGHEVQTVPQMGWAGVKNGQLLALAEADFDVFITVDRNLSFQQNLPQFDIAVIVLQAQSNRLIDMKPLVPKVLATLATAVKGQAAVVTL</sequence>
<evidence type="ECO:0000313" key="2">
    <source>
        <dbReference type="EMBL" id="RCJ38171.1"/>
    </source>
</evidence>
<evidence type="ECO:0000313" key="3">
    <source>
        <dbReference type="Proteomes" id="UP000252085"/>
    </source>
</evidence>
<protein>
    <recommendedName>
        <fullName evidence="1">DUF5615 domain-containing protein</fullName>
    </recommendedName>
</protein>
<name>A0A367RQQ3_NOSPU</name>
<feature type="domain" description="DUF5615" evidence="1">
    <location>
        <begin position="1"/>
        <end position="104"/>
    </location>
</feature>
<proteinExistence type="predicted"/>
<gene>
    <name evidence="2" type="ORF">A6769_10515</name>
</gene>
<accession>A0A367RQQ3</accession>
<dbReference type="Pfam" id="PF18480">
    <property type="entry name" value="DUF5615"/>
    <property type="match status" value="1"/>
</dbReference>
<evidence type="ECO:0000259" key="1">
    <source>
        <dbReference type="Pfam" id="PF18480"/>
    </source>
</evidence>
<dbReference type="EMBL" id="LXQE01000125">
    <property type="protein sequence ID" value="RCJ38171.1"/>
    <property type="molecule type" value="Genomic_DNA"/>
</dbReference>
<reference evidence="2 3" key="1">
    <citation type="submission" date="2016-04" db="EMBL/GenBank/DDBJ databases">
        <authorList>
            <person name="Evans L.H."/>
            <person name="Alamgir A."/>
            <person name="Owens N."/>
            <person name="Weber N.D."/>
            <person name="Virtaneva K."/>
            <person name="Barbian K."/>
            <person name="Babar A."/>
            <person name="Rosenke K."/>
        </authorList>
    </citation>
    <scope>NUCLEOTIDE SEQUENCE [LARGE SCALE GENOMIC DNA]</scope>
    <source>
        <strain evidence="2">NIES-2108</strain>
    </source>
</reference>